<comment type="caution">
    <text evidence="1">The sequence shown here is derived from an EMBL/GenBank/DDBJ whole genome shotgun (WGS) entry which is preliminary data.</text>
</comment>
<protein>
    <submittedName>
        <fullName evidence="1">Uncharacterized protein</fullName>
    </submittedName>
</protein>
<proteinExistence type="predicted"/>
<dbReference type="Proteomes" id="UP000321034">
    <property type="component" value="Unassembled WGS sequence"/>
</dbReference>
<sequence length="84" mass="9624">MEPVFVIVRALQNVPRKRDLTSGGARDAIDRWEALLRNCDFEGLQRVFLGEDDDSRMMRRNTVFQGILTIQEREQILAGISDSS</sequence>
<accession>A0A5C8I284</accession>
<dbReference type="OrthoDB" id="4480008at2"/>
<evidence type="ECO:0000313" key="2">
    <source>
        <dbReference type="Proteomes" id="UP000321034"/>
    </source>
</evidence>
<dbReference type="RefSeq" id="WP_147893798.1">
    <property type="nucleotide sequence ID" value="NZ_BAAANR010000001.1"/>
</dbReference>
<dbReference type="EMBL" id="VRSV01000001">
    <property type="protein sequence ID" value="TXK13117.1"/>
    <property type="molecule type" value="Genomic_DNA"/>
</dbReference>
<dbReference type="AlphaFoldDB" id="A0A5C8I284"/>
<evidence type="ECO:0000313" key="1">
    <source>
        <dbReference type="EMBL" id="TXK13117.1"/>
    </source>
</evidence>
<gene>
    <name evidence="1" type="ORF">FVP77_06750</name>
</gene>
<organism evidence="1 2">
    <name type="scientific">Microbacterium hatanonis</name>
    <dbReference type="NCBI Taxonomy" id="404366"/>
    <lineage>
        <taxon>Bacteria</taxon>
        <taxon>Bacillati</taxon>
        <taxon>Actinomycetota</taxon>
        <taxon>Actinomycetes</taxon>
        <taxon>Micrococcales</taxon>
        <taxon>Microbacteriaceae</taxon>
        <taxon>Microbacterium</taxon>
    </lineage>
</organism>
<name>A0A5C8I284_9MICO</name>
<keyword evidence="2" id="KW-1185">Reference proteome</keyword>
<reference evidence="1 2" key="1">
    <citation type="submission" date="2019-08" db="EMBL/GenBank/DDBJ databases">
        <authorList>
            <person name="Dong K."/>
        </authorList>
    </citation>
    <scope>NUCLEOTIDE SEQUENCE [LARGE SCALE GENOMIC DNA]</scope>
    <source>
        <strain evidence="1 2">JCM14558</strain>
    </source>
</reference>